<dbReference type="EMBL" id="CP117411">
    <property type="protein sequence ID" value="WCT72080.1"/>
    <property type="molecule type" value="Genomic_DNA"/>
</dbReference>
<dbReference type="InterPro" id="IPR036397">
    <property type="entry name" value="RNaseH_sf"/>
</dbReference>
<dbReference type="Gene3D" id="2.30.30.130">
    <property type="entry name" value="Transposase, Mu, C-terminal"/>
    <property type="match status" value="1"/>
</dbReference>
<dbReference type="InterPro" id="IPR001584">
    <property type="entry name" value="Integrase_cat-core"/>
</dbReference>
<proteinExistence type="predicted"/>
<feature type="domain" description="HTH Mu-type" evidence="3">
    <location>
        <begin position="8"/>
        <end position="84"/>
    </location>
</feature>
<dbReference type="SUPFAM" id="SSF46955">
    <property type="entry name" value="Putative DNA-binding domain"/>
    <property type="match status" value="1"/>
</dbReference>
<evidence type="ECO:0000256" key="1">
    <source>
        <dbReference type="SAM" id="Coils"/>
    </source>
</evidence>
<dbReference type="InterPro" id="IPR015378">
    <property type="entry name" value="Transposase-like_Mu_C"/>
</dbReference>
<keyword evidence="5" id="KW-1185">Reference proteome</keyword>
<dbReference type="Proteomes" id="UP001220395">
    <property type="component" value="Chromosome"/>
</dbReference>
<dbReference type="InterPro" id="IPR004189">
    <property type="entry name" value="Phage_Mu_transposase"/>
</dbReference>
<dbReference type="Pfam" id="PF02914">
    <property type="entry name" value="DDE_2"/>
    <property type="match status" value="1"/>
</dbReference>
<dbReference type="InterPro" id="IPR012337">
    <property type="entry name" value="RNaseH-like_sf"/>
</dbReference>
<dbReference type="SUPFAM" id="SSF53098">
    <property type="entry name" value="Ribonuclease H-like"/>
    <property type="match status" value="1"/>
</dbReference>
<sequence>MIGSGGKQWFSAAELADMALPGLPRVKRKVNERAEAERWALKVDSDGKALARPRGGRGGGLEYHLSLLPPATRMELAARGLSGEATVTADLTDRPASRWPWYEAQTDKTRAEAKRRLTVVSAIGAFERGGLSRSAAVTAAAAAHGVSGSTLWSWLQLIDGIDPNDWLPHLAPCRKGGGAVAEIEDVAWQVLLSDYLRPEAPTFASCYWRLKRDYADPRGMKLPCERTLFRKIERLDQRLVIARRAGGDALRATLPPQVRSVAMLHAMELVNIDGHRWDVFVRFPDGEVRRPVMIAIQDVMSRRFLSWRIGFSEDAVMTRLVFADLFKTWGIPKGCLLDNGRAFASKWITGGAKTRFRFRIREEEPLGILTQLGIQTHWALPFRGSSKPIERGFRDFCDAIAKHPAFAGAYTGNKPDAKPENYGDRAVAYDDFIRVVTASIGAHNEKPGRRTEMAQGKFSFDDVFRASYAAAPIGKATPEQLRLALLTAEDRPTDRKSGAIDLAGNRYWAPELAQIAGTKVTVRFDPDDLTQPLHVYSRDGRYLVSAELLEATGFLDMAAAKTRARQESDLRKAVRRAAELEQLLDAEQLAALLPVQVDEMPVTEPSIIRPVRRRGQTAAALKPALDAAPALTTHIDTFAAGISRLRLVD</sequence>
<name>A0ABY7TFZ4_9SPHN</name>
<dbReference type="Pfam" id="PF09299">
    <property type="entry name" value="Mu-transpos_C"/>
    <property type="match status" value="1"/>
</dbReference>
<dbReference type="InterPro" id="IPR009061">
    <property type="entry name" value="DNA-bd_dom_put_sf"/>
</dbReference>
<organism evidence="4 5">
    <name type="scientific">Sphingomonas naphthae</name>
    <dbReference type="NCBI Taxonomy" id="1813468"/>
    <lineage>
        <taxon>Bacteria</taxon>
        <taxon>Pseudomonadati</taxon>
        <taxon>Pseudomonadota</taxon>
        <taxon>Alphaproteobacteria</taxon>
        <taxon>Sphingomonadales</taxon>
        <taxon>Sphingomonadaceae</taxon>
        <taxon>Sphingomonas</taxon>
    </lineage>
</organism>
<dbReference type="InterPro" id="IPR009004">
    <property type="entry name" value="Transposase_Mu_C"/>
</dbReference>
<gene>
    <name evidence="4" type="ORF">PQ455_10510</name>
</gene>
<dbReference type="InterPro" id="IPR003314">
    <property type="entry name" value="Mu-type_HTH"/>
</dbReference>
<dbReference type="Gene3D" id="1.10.10.60">
    <property type="entry name" value="Homeodomain-like"/>
    <property type="match status" value="2"/>
</dbReference>
<reference evidence="4 5" key="1">
    <citation type="submission" date="2023-02" db="EMBL/GenBank/DDBJ databases">
        <title>Genome sequence of Sphingomonas naphthae.</title>
        <authorList>
            <person name="Kim S."/>
            <person name="Heo J."/>
            <person name="Kwon S.-W."/>
        </authorList>
    </citation>
    <scope>NUCLEOTIDE SEQUENCE [LARGE SCALE GENOMIC DNA]</scope>
    <source>
        <strain evidence="4 5">KACC 18716</strain>
    </source>
</reference>
<dbReference type="InterPro" id="IPR009057">
    <property type="entry name" value="Homeodomain-like_sf"/>
</dbReference>
<dbReference type="SUPFAM" id="SSF50610">
    <property type="entry name" value="mu transposase, C-terminal domain"/>
    <property type="match status" value="1"/>
</dbReference>
<evidence type="ECO:0000259" key="3">
    <source>
        <dbReference type="PROSITE" id="PS51702"/>
    </source>
</evidence>
<dbReference type="SUPFAM" id="SSF46689">
    <property type="entry name" value="Homeodomain-like"/>
    <property type="match status" value="2"/>
</dbReference>
<protein>
    <submittedName>
        <fullName evidence="4">Transposase domain-containing protein</fullName>
    </submittedName>
</protein>
<dbReference type="Gene3D" id="1.10.10.10">
    <property type="entry name" value="Winged helix-like DNA-binding domain superfamily/Winged helix DNA-binding domain"/>
    <property type="match status" value="1"/>
</dbReference>
<dbReference type="PROSITE" id="PS50994">
    <property type="entry name" value="INTEGRASE"/>
    <property type="match status" value="1"/>
</dbReference>
<evidence type="ECO:0000259" key="2">
    <source>
        <dbReference type="PROSITE" id="PS50994"/>
    </source>
</evidence>
<dbReference type="Pfam" id="PF02316">
    <property type="entry name" value="HTH_Tnp_Mu_1"/>
    <property type="match status" value="1"/>
</dbReference>
<evidence type="ECO:0000313" key="5">
    <source>
        <dbReference type="Proteomes" id="UP001220395"/>
    </source>
</evidence>
<dbReference type="Pfam" id="PF09039">
    <property type="entry name" value="HTH_Tnp_Mu_2"/>
    <property type="match status" value="1"/>
</dbReference>
<dbReference type="InterPro" id="IPR015126">
    <property type="entry name" value="Mu_I-gamma"/>
</dbReference>
<dbReference type="InterPro" id="IPR036388">
    <property type="entry name" value="WH-like_DNA-bd_sf"/>
</dbReference>
<feature type="domain" description="Integrase catalytic" evidence="2">
    <location>
        <begin position="251"/>
        <end position="455"/>
    </location>
</feature>
<dbReference type="Gene3D" id="3.30.420.10">
    <property type="entry name" value="Ribonuclease H-like superfamily/Ribonuclease H"/>
    <property type="match status" value="1"/>
</dbReference>
<evidence type="ECO:0000313" key="4">
    <source>
        <dbReference type="EMBL" id="WCT72080.1"/>
    </source>
</evidence>
<dbReference type="RefSeq" id="WP_273686030.1">
    <property type="nucleotide sequence ID" value="NZ_CP117411.1"/>
</dbReference>
<accession>A0ABY7TFZ4</accession>
<dbReference type="PROSITE" id="PS51702">
    <property type="entry name" value="HTH_MU"/>
    <property type="match status" value="1"/>
</dbReference>
<feature type="coiled-coil region" evidence="1">
    <location>
        <begin position="563"/>
        <end position="590"/>
    </location>
</feature>
<keyword evidence="1" id="KW-0175">Coiled coil</keyword>